<comment type="caution">
    <text evidence="2">The sequence shown here is derived from an EMBL/GenBank/DDBJ whole genome shotgun (WGS) entry which is preliminary data.</text>
</comment>
<gene>
    <name evidence="2" type="ORF">HHI36_010358</name>
</gene>
<evidence type="ECO:0000313" key="2">
    <source>
        <dbReference type="EMBL" id="KAL3266174.1"/>
    </source>
</evidence>
<accession>A0ABD2MIJ4</accession>
<keyword evidence="3" id="KW-1185">Reference proteome</keyword>
<evidence type="ECO:0000256" key="1">
    <source>
        <dbReference type="SAM" id="MobiDB-lite"/>
    </source>
</evidence>
<dbReference type="AlphaFoldDB" id="A0ABD2MIJ4"/>
<organism evidence="2 3">
    <name type="scientific">Cryptolaemus montrouzieri</name>
    <dbReference type="NCBI Taxonomy" id="559131"/>
    <lineage>
        <taxon>Eukaryota</taxon>
        <taxon>Metazoa</taxon>
        <taxon>Ecdysozoa</taxon>
        <taxon>Arthropoda</taxon>
        <taxon>Hexapoda</taxon>
        <taxon>Insecta</taxon>
        <taxon>Pterygota</taxon>
        <taxon>Neoptera</taxon>
        <taxon>Endopterygota</taxon>
        <taxon>Coleoptera</taxon>
        <taxon>Polyphaga</taxon>
        <taxon>Cucujiformia</taxon>
        <taxon>Coccinelloidea</taxon>
        <taxon>Coccinellidae</taxon>
        <taxon>Scymninae</taxon>
        <taxon>Scymnini</taxon>
        <taxon>Cryptolaemus</taxon>
    </lineage>
</organism>
<sequence>MEKLIRYAGTVENPRADEKFAVPPMKREKPMDMENDRNCVEESLPGDRQSMFGVGVGHDSMLD</sequence>
<feature type="non-terminal residue" evidence="2">
    <location>
        <position position="63"/>
    </location>
</feature>
<name>A0ABD2MIJ4_9CUCU</name>
<evidence type="ECO:0000313" key="3">
    <source>
        <dbReference type="Proteomes" id="UP001516400"/>
    </source>
</evidence>
<dbReference type="Proteomes" id="UP001516400">
    <property type="component" value="Unassembled WGS sequence"/>
</dbReference>
<protein>
    <submittedName>
        <fullName evidence="2">Uncharacterized protein</fullName>
    </submittedName>
</protein>
<proteinExistence type="predicted"/>
<dbReference type="EMBL" id="JABFTP020000001">
    <property type="protein sequence ID" value="KAL3266174.1"/>
    <property type="molecule type" value="Genomic_DNA"/>
</dbReference>
<feature type="region of interest" description="Disordered" evidence="1">
    <location>
        <begin position="22"/>
        <end position="63"/>
    </location>
</feature>
<reference evidence="2 3" key="1">
    <citation type="journal article" date="2021" name="BMC Biol.">
        <title>Horizontally acquired antibacterial genes associated with adaptive radiation of ladybird beetles.</title>
        <authorList>
            <person name="Li H.S."/>
            <person name="Tang X.F."/>
            <person name="Huang Y.H."/>
            <person name="Xu Z.Y."/>
            <person name="Chen M.L."/>
            <person name="Du X.Y."/>
            <person name="Qiu B.Y."/>
            <person name="Chen P.T."/>
            <person name="Zhang W."/>
            <person name="Slipinski A."/>
            <person name="Escalona H.E."/>
            <person name="Waterhouse R.M."/>
            <person name="Zwick A."/>
            <person name="Pang H."/>
        </authorList>
    </citation>
    <scope>NUCLEOTIDE SEQUENCE [LARGE SCALE GENOMIC DNA]</scope>
    <source>
        <strain evidence="2">SYSU2018</strain>
    </source>
</reference>
<feature type="compositionally biased region" description="Basic and acidic residues" evidence="1">
    <location>
        <begin position="22"/>
        <end position="40"/>
    </location>
</feature>